<reference evidence="1 2" key="2">
    <citation type="journal article" date="2022" name="Mol. Ecol. Resour.">
        <title>The genomes of chicory, endive, great burdock and yacon provide insights into Asteraceae paleo-polyploidization history and plant inulin production.</title>
        <authorList>
            <person name="Fan W."/>
            <person name="Wang S."/>
            <person name="Wang H."/>
            <person name="Wang A."/>
            <person name="Jiang F."/>
            <person name="Liu H."/>
            <person name="Zhao H."/>
            <person name="Xu D."/>
            <person name="Zhang Y."/>
        </authorList>
    </citation>
    <scope>NUCLEOTIDE SEQUENCE [LARGE SCALE GENOMIC DNA]</scope>
    <source>
        <strain evidence="2">cv. Yunnan</strain>
        <tissue evidence="1">Leaves</tissue>
    </source>
</reference>
<protein>
    <submittedName>
        <fullName evidence="1">Uncharacterized protein</fullName>
    </submittedName>
</protein>
<sequence>MAGTRLLDPNSDDTTKGFEENKSHVANMIFEFVEESELSSQVHSLLGTAMTMEISKKMKIPENLYRTSSFESKIRQATKEIIKEMKSSAVGCCDCGMMAVDGCRRCFQREISDRLQRAGYNCGICKAKWNNLKQIPAGEHTYIEVMDTVKSKKGVLRVIIELNFRTEFEMIKGSQEYNRLINRLPEIYVGKTERLQSLIKILCLASKKCMKDQKMHIAPWRKLKYMQAKWDGVRVTKLVLSPDIVSMVECSSSLSRPMVSLLTFDLVDSLNKASSLHSMAIQVLKQDIRQIHKWKPHLSTPKTPPLQTLLSPRPPKIKSTEELEKEELKKAPKFKARPLNKMILESKGELGLFCNRKRQVTTPQEFHFATDERIPPPTANVAHLVHVCSLIGMHFIKGELYVRSNQKTNTDGGDGDGEKKTTVVKKQGNLVTKRED</sequence>
<keyword evidence="2" id="KW-1185">Reference proteome</keyword>
<reference evidence="2" key="1">
    <citation type="journal article" date="2022" name="Mol. Ecol. Resour.">
        <title>The genomes of chicory, endive, great burdock and yacon provide insights into Asteraceae palaeo-polyploidization history and plant inulin production.</title>
        <authorList>
            <person name="Fan W."/>
            <person name="Wang S."/>
            <person name="Wang H."/>
            <person name="Wang A."/>
            <person name="Jiang F."/>
            <person name="Liu H."/>
            <person name="Zhao H."/>
            <person name="Xu D."/>
            <person name="Zhang Y."/>
        </authorList>
    </citation>
    <scope>NUCLEOTIDE SEQUENCE [LARGE SCALE GENOMIC DNA]</scope>
    <source>
        <strain evidence="2">cv. Yunnan</strain>
    </source>
</reference>
<name>A0ACB9CD04_9ASTR</name>
<dbReference type="EMBL" id="CM042038">
    <property type="protein sequence ID" value="KAI3732197.1"/>
    <property type="molecule type" value="Genomic_DNA"/>
</dbReference>
<organism evidence="1 2">
    <name type="scientific">Smallanthus sonchifolius</name>
    <dbReference type="NCBI Taxonomy" id="185202"/>
    <lineage>
        <taxon>Eukaryota</taxon>
        <taxon>Viridiplantae</taxon>
        <taxon>Streptophyta</taxon>
        <taxon>Embryophyta</taxon>
        <taxon>Tracheophyta</taxon>
        <taxon>Spermatophyta</taxon>
        <taxon>Magnoliopsida</taxon>
        <taxon>eudicotyledons</taxon>
        <taxon>Gunneridae</taxon>
        <taxon>Pentapetalae</taxon>
        <taxon>asterids</taxon>
        <taxon>campanulids</taxon>
        <taxon>Asterales</taxon>
        <taxon>Asteraceae</taxon>
        <taxon>Asteroideae</taxon>
        <taxon>Heliantheae alliance</taxon>
        <taxon>Millerieae</taxon>
        <taxon>Smallanthus</taxon>
    </lineage>
</organism>
<evidence type="ECO:0000313" key="1">
    <source>
        <dbReference type="EMBL" id="KAI3732197.1"/>
    </source>
</evidence>
<accession>A0ACB9CD04</accession>
<evidence type="ECO:0000313" key="2">
    <source>
        <dbReference type="Proteomes" id="UP001056120"/>
    </source>
</evidence>
<proteinExistence type="predicted"/>
<gene>
    <name evidence="1" type="ORF">L1987_63396</name>
</gene>
<comment type="caution">
    <text evidence="1">The sequence shown here is derived from an EMBL/GenBank/DDBJ whole genome shotgun (WGS) entry which is preliminary data.</text>
</comment>
<dbReference type="Proteomes" id="UP001056120">
    <property type="component" value="Linkage Group LG21"/>
</dbReference>